<dbReference type="OrthoDB" id="9793489at2"/>
<dbReference type="PANTHER" id="PTHR46825:SF9">
    <property type="entry name" value="BETA-LACTAMASE-RELATED DOMAIN-CONTAINING PROTEIN"/>
    <property type="match status" value="1"/>
</dbReference>
<dbReference type="InterPro" id="IPR001466">
    <property type="entry name" value="Beta-lactam-related"/>
</dbReference>
<dbReference type="InterPro" id="IPR012338">
    <property type="entry name" value="Beta-lactam/transpept-like"/>
</dbReference>
<dbReference type="AlphaFoldDB" id="A0A2H3KV99"/>
<name>A0A2H3KV99_9FLAO</name>
<dbReference type="InterPro" id="IPR050491">
    <property type="entry name" value="AmpC-like"/>
</dbReference>
<dbReference type="Gene3D" id="3.40.710.10">
    <property type="entry name" value="DD-peptidase/beta-lactamase superfamily"/>
    <property type="match status" value="1"/>
</dbReference>
<sequence>MKIIKSITYISILSMGLFSCQKSTQKILPTVQKIKTKTGSFLEMQPNPMADLPKLSNTDLQSKQQLIFDFYNKNWKNKMNGSFLVAQNGQIIFEKYDGFADYELQKSITPQTPLHIASVSKVLTATLILKLIDQKKLALDQKVNTLFNLFPYPEITIKTLLNHRSGLRNYAYFTAEKGIWDKHKILTNQDILDILIHKNIQLEFPTDSRFSYCNTNYALLALVIEKITGLTYADAMNKMLFKPLQMKNTYVFDYQKDKDTATPSYKGNFRKVGLDYLDGIYGDKNIFSTPRDLLQLDLARRSPNFVHQNLQEAIYRGYSYENRGAKNYGLGIRMIEWTTGETPFYFHNGWWHGSTSSFITLGKENVTIISLSNKFNHETYKVKYIATYFGDYPFKIKDSLE</sequence>
<dbReference type="PANTHER" id="PTHR46825">
    <property type="entry name" value="D-ALANYL-D-ALANINE-CARBOXYPEPTIDASE/ENDOPEPTIDASE AMPH"/>
    <property type="match status" value="1"/>
</dbReference>
<dbReference type="Proteomes" id="UP000220828">
    <property type="component" value="Unassembled WGS sequence"/>
</dbReference>
<reference evidence="2 3" key="1">
    <citation type="submission" date="2017-09" db="EMBL/GenBank/DDBJ databases">
        <title>Whole genomes of Flavobacteriaceae.</title>
        <authorList>
            <person name="Stine C."/>
            <person name="Li C."/>
            <person name="Tadesse D."/>
        </authorList>
    </citation>
    <scope>NUCLEOTIDE SEQUENCE [LARGE SCALE GENOMIC DNA]</scope>
    <source>
        <strain evidence="2 3">ATCC 35036</strain>
    </source>
</reference>
<organism evidence="2 3">
    <name type="scientific">Flavobacterium branchiophilum</name>
    <dbReference type="NCBI Taxonomy" id="55197"/>
    <lineage>
        <taxon>Bacteria</taxon>
        <taxon>Pseudomonadati</taxon>
        <taxon>Bacteroidota</taxon>
        <taxon>Flavobacteriia</taxon>
        <taxon>Flavobacteriales</taxon>
        <taxon>Flavobacteriaceae</taxon>
        <taxon>Flavobacterium</taxon>
    </lineage>
</organism>
<dbReference type="SUPFAM" id="SSF56601">
    <property type="entry name" value="beta-lactamase/transpeptidase-like"/>
    <property type="match status" value="1"/>
</dbReference>
<feature type="domain" description="Beta-lactamase-related" evidence="1">
    <location>
        <begin position="82"/>
        <end position="377"/>
    </location>
</feature>
<dbReference type="EMBL" id="PCMW01000043">
    <property type="protein sequence ID" value="PDS24391.1"/>
    <property type="molecule type" value="Genomic_DNA"/>
</dbReference>
<dbReference type="Pfam" id="PF00144">
    <property type="entry name" value="Beta-lactamase"/>
    <property type="match status" value="1"/>
</dbReference>
<dbReference type="RefSeq" id="WP_097554131.1">
    <property type="nucleotide sequence ID" value="NZ_PCMW01000043.1"/>
</dbReference>
<protein>
    <submittedName>
        <fullName evidence="2">Penicillin-binding protein</fullName>
    </submittedName>
</protein>
<proteinExistence type="predicted"/>
<evidence type="ECO:0000313" key="3">
    <source>
        <dbReference type="Proteomes" id="UP000220828"/>
    </source>
</evidence>
<accession>A0A2H3KV99</accession>
<evidence type="ECO:0000259" key="1">
    <source>
        <dbReference type="Pfam" id="PF00144"/>
    </source>
</evidence>
<comment type="caution">
    <text evidence="2">The sequence shown here is derived from an EMBL/GenBank/DDBJ whole genome shotgun (WGS) entry which is preliminary data.</text>
</comment>
<evidence type="ECO:0000313" key="2">
    <source>
        <dbReference type="EMBL" id="PDS24391.1"/>
    </source>
</evidence>
<gene>
    <name evidence="2" type="ORF">B0A77_08270</name>
</gene>
<dbReference type="PROSITE" id="PS51257">
    <property type="entry name" value="PROKAR_LIPOPROTEIN"/>
    <property type="match status" value="1"/>
</dbReference>